<protein>
    <submittedName>
        <fullName evidence="1">Uncharacterized protein</fullName>
    </submittedName>
</protein>
<dbReference type="OrthoDB" id="3269480at2759"/>
<sequence length="181" mass="20277">MAVVKSDIKLRTVVQFVKISSQWRTILYLTLDHPIPPQMEARYPPTDMTSLPYSYTLSPPPPLLDGGMDTPTAKAFSIPATSSIAHPSLPINLPGMAMYLQAVVDESRRSGSDSGMRKLAKLVDMCYPNERVTYGVEGPQEEKSTVGDMFRRVIGRKRPKDRNRNEDTYDLVTPFVADEWG</sequence>
<accession>A0A067QM80</accession>
<name>A0A067QM80_9AGAM</name>
<gene>
    <name evidence="1" type="ORF">JAAARDRAFT_52578</name>
</gene>
<organism evidence="1 2">
    <name type="scientific">Jaapia argillacea MUCL 33604</name>
    <dbReference type="NCBI Taxonomy" id="933084"/>
    <lineage>
        <taxon>Eukaryota</taxon>
        <taxon>Fungi</taxon>
        <taxon>Dikarya</taxon>
        <taxon>Basidiomycota</taxon>
        <taxon>Agaricomycotina</taxon>
        <taxon>Agaricomycetes</taxon>
        <taxon>Agaricomycetidae</taxon>
        <taxon>Jaapiales</taxon>
        <taxon>Jaapiaceae</taxon>
        <taxon>Jaapia</taxon>
    </lineage>
</organism>
<reference evidence="2" key="1">
    <citation type="journal article" date="2014" name="Proc. Natl. Acad. Sci. U.S.A.">
        <title>Extensive sampling of basidiomycete genomes demonstrates inadequacy of the white-rot/brown-rot paradigm for wood decay fungi.</title>
        <authorList>
            <person name="Riley R."/>
            <person name="Salamov A.A."/>
            <person name="Brown D.W."/>
            <person name="Nagy L.G."/>
            <person name="Floudas D."/>
            <person name="Held B.W."/>
            <person name="Levasseur A."/>
            <person name="Lombard V."/>
            <person name="Morin E."/>
            <person name="Otillar R."/>
            <person name="Lindquist E.A."/>
            <person name="Sun H."/>
            <person name="LaButti K.M."/>
            <person name="Schmutz J."/>
            <person name="Jabbour D."/>
            <person name="Luo H."/>
            <person name="Baker S.E."/>
            <person name="Pisabarro A.G."/>
            <person name="Walton J.D."/>
            <person name="Blanchette R.A."/>
            <person name="Henrissat B."/>
            <person name="Martin F."/>
            <person name="Cullen D."/>
            <person name="Hibbett D.S."/>
            <person name="Grigoriev I.V."/>
        </authorList>
    </citation>
    <scope>NUCLEOTIDE SEQUENCE [LARGE SCALE GENOMIC DNA]</scope>
    <source>
        <strain evidence="2">MUCL 33604</strain>
    </source>
</reference>
<evidence type="ECO:0000313" key="2">
    <source>
        <dbReference type="Proteomes" id="UP000027265"/>
    </source>
</evidence>
<keyword evidence="2" id="KW-1185">Reference proteome</keyword>
<dbReference type="HOGENOM" id="CLU_1489221_0_0_1"/>
<evidence type="ECO:0000313" key="1">
    <source>
        <dbReference type="EMBL" id="KDQ64632.1"/>
    </source>
</evidence>
<dbReference type="STRING" id="933084.A0A067QM80"/>
<dbReference type="AlphaFoldDB" id="A0A067QM80"/>
<dbReference type="InParanoid" id="A0A067QM80"/>
<dbReference type="Proteomes" id="UP000027265">
    <property type="component" value="Unassembled WGS sequence"/>
</dbReference>
<dbReference type="EMBL" id="KL197709">
    <property type="protein sequence ID" value="KDQ64632.1"/>
    <property type="molecule type" value="Genomic_DNA"/>
</dbReference>
<proteinExistence type="predicted"/>